<evidence type="ECO:0000259" key="2">
    <source>
        <dbReference type="Pfam" id="PF01052"/>
    </source>
</evidence>
<feature type="domain" description="Flagellar motor switch protein FliN-like C-terminal" evidence="2">
    <location>
        <begin position="196"/>
        <end position="264"/>
    </location>
</feature>
<protein>
    <recommendedName>
        <fullName evidence="2">Flagellar motor switch protein FliN-like C-terminal domain-containing protein</fullName>
    </recommendedName>
</protein>
<evidence type="ECO:0000313" key="3">
    <source>
        <dbReference type="EMBL" id="SPF81556.1"/>
    </source>
</evidence>
<reference evidence="4" key="1">
    <citation type="submission" date="2018-03" db="EMBL/GenBank/DDBJ databases">
        <authorList>
            <person name="Rodrigo-Torres L."/>
            <person name="Arahal R. D."/>
            <person name="Lucena T."/>
        </authorList>
    </citation>
    <scope>NUCLEOTIDE SEQUENCE [LARGE SCALE GENOMIC DNA]</scope>
    <source>
        <strain evidence="4">CECT 8871</strain>
    </source>
</reference>
<feature type="region of interest" description="Disordered" evidence="1">
    <location>
        <begin position="269"/>
        <end position="338"/>
    </location>
</feature>
<organism evidence="3 4">
    <name type="scientific">Pseudoprimorskyibacter insulae</name>
    <dbReference type="NCBI Taxonomy" id="1695997"/>
    <lineage>
        <taxon>Bacteria</taxon>
        <taxon>Pseudomonadati</taxon>
        <taxon>Pseudomonadota</taxon>
        <taxon>Alphaproteobacteria</taxon>
        <taxon>Rhodobacterales</taxon>
        <taxon>Paracoccaceae</taxon>
        <taxon>Pseudoprimorskyibacter</taxon>
    </lineage>
</organism>
<dbReference type="AlphaFoldDB" id="A0A2R8AZU8"/>
<dbReference type="Proteomes" id="UP000244904">
    <property type="component" value="Unassembled WGS sequence"/>
</dbReference>
<evidence type="ECO:0000256" key="1">
    <source>
        <dbReference type="SAM" id="MobiDB-lite"/>
    </source>
</evidence>
<proteinExistence type="predicted"/>
<evidence type="ECO:0000313" key="4">
    <source>
        <dbReference type="Proteomes" id="UP000244904"/>
    </source>
</evidence>
<accession>A0A2R8AZU8</accession>
<sequence length="338" mass="35823">MREARGVVTPTRALRRSLSRAADRLWDLPLVTQGMRADTVDQESCLEALNSDELMLLLEGPQGALGLATLSRAVVMGLVEVQTIGLVTPIPPDDRPYTPTDAAMVAPLIDETLAGLEAILHAAPEGSALTGFRFGAMLDDVRTAGLTLEAPEFAEFLVEVDLMGGKAGTVRFFFPQSEICEDPAPGRSDPAPHQEALETVPAAVDVVLPALRLPLSQIRSLKAGQRLVLSGDAVTQAWLVAGRKHRITKGRLGQMNGCLAFRVETGENRPEATGVGPIDLGDAPDGMASPAPMAMDIPQDPVAPIEADSPMSEGLPDLDMDFGSELDGLPMTLDPIEP</sequence>
<dbReference type="EMBL" id="OMOJ01000011">
    <property type="protein sequence ID" value="SPF81556.1"/>
    <property type="molecule type" value="Genomic_DNA"/>
</dbReference>
<gene>
    <name evidence="3" type="ORF">PRI8871_03380</name>
</gene>
<dbReference type="Pfam" id="PF01052">
    <property type="entry name" value="FliMN_C"/>
    <property type="match status" value="1"/>
</dbReference>
<dbReference type="Gene3D" id="2.30.330.10">
    <property type="entry name" value="SpoA-like"/>
    <property type="match status" value="1"/>
</dbReference>
<dbReference type="InterPro" id="IPR001543">
    <property type="entry name" value="FliN-like_C"/>
</dbReference>
<keyword evidence="4" id="KW-1185">Reference proteome</keyword>
<dbReference type="InterPro" id="IPR036429">
    <property type="entry name" value="SpoA-like_sf"/>
</dbReference>
<dbReference type="RefSeq" id="WP_181389503.1">
    <property type="nucleotide sequence ID" value="NZ_OMOJ01000011.1"/>
</dbReference>
<name>A0A2R8AZU8_9RHOB</name>
<dbReference type="SUPFAM" id="SSF101801">
    <property type="entry name" value="Surface presentation of antigens (SPOA)"/>
    <property type="match status" value="1"/>
</dbReference>